<dbReference type="EMBL" id="JATAAI010000036">
    <property type="protein sequence ID" value="KAK1734963.1"/>
    <property type="molecule type" value="Genomic_DNA"/>
</dbReference>
<evidence type="ECO:0000313" key="2">
    <source>
        <dbReference type="Proteomes" id="UP001224775"/>
    </source>
</evidence>
<dbReference type="AlphaFoldDB" id="A0AAD8XWI6"/>
<evidence type="ECO:0000313" key="1">
    <source>
        <dbReference type="EMBL" id="KAK1734963.1"/>
    </source>
</evidence>
<organism evidence="1 2">
    <name type="scientific">Skeletonema marinoi</name>
    <dbReference type="NCBI Taxonomy" id="267567"/>
    <lineage>
        <taxon>Eukaryota</taxon>
        <taxon>Sar</taxon>
        <taxon>Stramenopiles</taxon>
        <taxon>Ochrophyta</taxon>
        <taxon>Bacillariophyta</taxon>
        <taxon>Coscinodiscophyceae</taxon>
        <taxon>Thalassiosirophycidae</taxon>
        <taxon>Thalassiosirales</taxon>
        <taxon>Skeletonemataceae</taxon>
        <taxon>Skeletonema</taxon>
        <taxon>Skeletonema marinoi-dohrnii complex</taxon>
    </lineage>
</organism>
<sequence>MTPAEHKERGVLYVTQALNMSRNMEPFSNVKGSSWRQ</sequence>
<reference evidence="1" key="1">
    <citation type="submission" date="2023-06" db="EMBL/GenBank/DDBJ databases">
        <title>Survivors Of The Sea: Transcriptome response of Skeletonema marinoi to long-term dormancy.</title>
        <authorList>
            <person name="Pinder M.I.M."/>
            <person name="Kourtchenko O."/>
            <person name="Robertson E.K."/>
            <person name="Larsson T."/>
            <person name="Maumus F."/>
            <person name="Osuna-Cruz C.M."/>
            <person name="Vancaester E."/>
            <person name="Stenow R."/>
            <person name="Vandepoele K."/>
            <person name="Ploug H."/>
            <person name="Bruchert V."/>
            <person name="Godhe A."/>
            <person name="Topel M."/>
        </authorList>
    </citation>
    <scope>NUCLEOTIDE SEQUENCE</scope>
    <source>
        <strain evidence="1">R05AC</strain>
    </source>
</reference>
<keyword evidence="2" id="KW-1185">Reference proteome</keyword>
<comment type="caution">
    <text evidence="1">The sequence shown here is derived from an EMBL/GenBank/DDBJ whole genome shotgun (WGS) entry which is preliminary data.</text>
</comment>
<protein>
    <submittedName>
        <fullName evidence="1">Uncharacterized protein</fullName>
    </submittedName>
</protein>
<name>A0AAD8XWI6_9STRA</name>
<proteinExistence type="predicted"/>
<accession>A0AAD8XWI6</accession>
<gene>
    <name evidence="1" type="ORF">QTG54_014423</name>
</gene>
<dbReference type="Proteomes" id="UP001224775">
    <property type="component" value="Unassembled WGS sequence"/>
</dbReference>